<feature type="transmembrane region" description="Helical" evidence="1">
    <location>
        <begin position="144"/>
        <end position="164"/>
    </location>
</feature>
<name>A0A931GFK7_9MICC</name>
<keyword evidence="1" id="KW-1133">Transmembrane helix</keyword>
<dbReference type="Pfam" id="PF10011">
    <property type="entry name" value="DUF2254"/>
    <property type="match status" value="1"/>
</dbReference>
<dbReference type="RefSeq" id="WP_196836026.1">
    <property type="nucleotide sequence ID" value="NZ_JADOTZ010000001.1"/>
</dbReference>
<dbReference type="InterPro" id="IPR018723">
    <property type="entry name" value="DUF2254_membrane"/>
</dbReference>
<proteinExistence type="predicted"/>
<organism evidence="2 3">
    <name type="scientific">Zhihengliuella flava</name>
    <dbReference type="NCBI Taxonomy" id="1285193"/>
    <lineage>
        <taxon>Bacteria</taxon>
        <taxon>Bacillati</taxon>
        <taxon>Actinomycetota</taxon>
        <taxon>Actinomycetes</taxon>
        <taxon>Micrococcales</taxon>
        <taxon>Micrococcaceae</taxon>
        <taxon>Zhihengliuella</taxon>
    </lineage>
</organism>
<gene>
    <name evidence="2" type="ORF">IW252_001534</name>
</gene>
<feature type="transmembrane region" description="Helical" evidence="1">
    <location>
        <begin position="105"/>
        <end position="124"/>
    </location>
</feature>
<feature type="transmembrane region" description="Helical" evidence="1">
    <location>
        <begin position="15"/>
        <end position="35"/>
    </location>
</feature>
<reference evidence="2" key="1">
    <citation type="submission" date="2020-11" db="EMBL/GenBank/DDBJ databases">
        <title>Sequencing the genomes of 1000 actinobacteria strains.</title>
        <authorList>
            <person name="Klenk H.-P."/>
        </authorList>
    </citation>
    <scope>NUCLEOTIDE SEQUENCE</scope>
    <source>
        <strain evidence="2">DSM 26152</strain>
    </source>
</reference>
<dbReference type="AlphaFoldDB" id="A0A931GFK7"/>
<keyword evidence="1" id="KW-0472">Membrane</keyword>
<sequence length="448" mass="48092">MQRIQRTVDTIRHELWPLPVLGIALGVIIGLALPATDTLLPQAREAFASWAFGGSPAAARSILTTIAGSVVTVTTLTFSMTLVTLQLAASQYSPRLLRTFTGDSIVHATLAVFLGTFAYCLTVLPAVRDATEENGGFVPGMSVSFAYLLAIAVVVLLVVFLTHLTRIIRVESIVDDVAAEARDALRRAYRNTRPGRPSVGTNPAVSIPAFASGFVRDVDVDPLLDLATRRDWTIALTVSAGDFVTMHETVATVRHASSGQRLSAEEAAEAATCLNSAVVTGTERTTVKDPRFPLQQMVDMSTRALSPGVNDPTTSMHCLNYLGAVLTHVATMDIRDTVELDSSGTLRVLLPQPSFTDLATLILREALTFGREQYVIVERAFSLLREAALCDTAGRYSQEIAALVEDFATLIPLETFSPRDADRLRHVIAEAAAAAKTGHSQLATDFGG</sequence>
<evidence type="ECO:0000256" key="1">
    <source>
        <dbReference type="SAM" id="Phobius"/>
    </source>
</evidence>
<evidence type="ECO:0000313" key="3">
    <source>
        <dbReference type="Proteomes" id="UP000625033"/>
    </source>
</evidence>
<accession>A0A931GFK7</accession>
<comment type="caution">
    <text evidence="2">The sequence shown here is derived from an EMBL/GenBank/DDBJ whole genome shotgun (WGS) entry which is preliminary data.</text>
</comment>
<evidence type="ECO:0000313" key="2">
    <source>
        <dbReference type="EMBL" id="MBG6084767.1"/>
    </source>
</evidence>
<dbReference type="Proteomes" id="UP000625033">
    <property type="component" value="Unassembled WGS sequence"/>
</dbReference>
<keyword evidence="1" id="KW-0812">Transmembrane</keyword>
<dbReference type="EMBL" id="JADOTZ010000001">
    <property type="protein sequence ID" value="MBG6084767.1"/>
    <property type="molecule type" value="Genomic_DNA"/>
</dbReference>
<keyword evidence="3" id="KW-1185">Reference proteome</keyword>
<protein>
    <submittedName>
        <fullName evidence="2">Membrane protein</fullName>
    </submittedName>
</protein>
<feature type="transmembrane region" description="Helical" evidence="1">
    <location>
        <begin position="62"/>
        <end position="85"/>
    </location>
</feature>